<evidence type="ECO:0000313" key="2">
    <source>
        <dbReference type="Proteomes" id="UP001549164"/>
    </source>
</evidence>
<proteinExistence type="predicted"/>
<dbReference type="Gene3D" id="2.60.120.1110">
    <property type="match status" value="1"/>
</dbReference>
<reference evidence="1 2" key="1">
    <citation type="submission" date="2024-06" db="EMBL/GenBank/DDBJ databases">
        <title>Genomic Encyclopedia of Type Strains, Phase IV (KMG-IV): sequencing the most valuable type-strain genomes for metagenomic binning, comparative biology and taxonomic classification.</title>
        <authorList>
            <person name="Goeker M."/>
        </authorList>
    </citation>
    <scope>NUCLEOTIDE SEQUENCE [LARGE SCALE GENOMIC DNA]</scope>
    <source>
        <strain evidence="1 2">DSM 28102</strain>
    </source>
</reference>
<dbReference type="RefSeq" id="WP_354435625.1">
    <property type="nucleotide sequence ID" value="NZ_JBEPLY010000017.1"/>
</dbReference>
<sequence>MKDLHSKLMFVTAIGAAVLTADNTPAALDLQGYESAEILLAIGAGGITFSGTNKIEFKLSHSDDDQTYTDVTAADMLGVETVTDGIIKALTAEHAGAATYRFGYKGGKRYLKLLADFSGTHGTGTPISATLIKGNGFSNPQADQA</sequence>
<gene>
    <name evidence="1" type="ORF">ABID12_003782</name>
</gene>
<keyword evidence="2" id="KW-1185">Reference proteome</keyword>
<protein>
    <recommendedName>
        <fullName evidence="3">PLAT domain-containing protein</fullName>
    </recommendedName>
</protein>
<name>A0ABV2IFW3_9HYPH</name>
<evidence type="ECO:0000313" key="1">
    <source>
        <dbReference type="EMBL" id="MET3601819.1"/>
    </source>
</evidence>
<dbReference type="Proteomes" id="UP001549164">
    <property type="component" value="Unassembled WGS sequence"/>
</dbReference>
<accession>A0ABV2IFW3</accession>
<evidence type="ECO:0008006" key="3">
    <source>
        <dbReference type="Google" id="ProtNLM"/>
    </source>
</evidence>
<comment type="caution">
    <text evidence="1">The sequence shown here is derived from an EMBL/GenBank/DDBJ whole genome shotgun (WGS) entry which is preliminary data.</text>
</comment>
<organism evidence="1 2">
    <name type="scientific">Martelella mangrovi</name>
    <dbReference type="NCBI Taxonomy" id="1397477"/>
    <lineage>
        <taxon>Bacteria</taxon>
        <taxon>Pseudomonadati</taxon>
        <taxon>Pseudomonadota</taxon>
        <taxon>Alphaproteobacteria</taxon>
        <taxon>Hyphomicrobiales</taxon>
        <taxon>Aurantimonadaceae</taxon>
        <taxon>Martelella</taxon>
    </lineage>
</organism>
<dbReference type="EMBL" id="JBEPLY010000017">
    <property type="protein sequence ID" value="MET3601819.1"/>
    <property type="molecule type" value="Genomic_DNA"/>
</dbReference>